<keyword evidence="1 3" id="KW-0238">DNA-binding</keyword>
<dbReference type="InterPro" id="IPR039420">
    <property type="entry name" value="WalR-like"/>
</dbReference>
<dbReference type="PANTHER" id="PTHR48111">
    <property type="entry name" value="REGULATOR OF RPOS"/>
    <property type="match status" value="1"/>
</dbReference>
<dbReference type="PROSITE" id="PS51755">
    <property type="entry name" value="OMPR_PHOB"/>
    <property type="match status" value="1"/>
</dbReference>
<dbReference type="PANTHER" id="PTHR48111:SF36">
    <property type="entry name" value="TRANSCRIPTIONAL REGULATORY PROTEIN CUTR"/>
    <property type="match status" value="1"/>
</dbReference>
<sequence>MRILVVEDDDGLANVLKDALNHEGYQVSLASTGIEALNRLSEESYDLVLLDRDLPVLSGDEVMRSIERLGLSIRVLMLTAAGQVEDRVSGLNLGADDYLPKPFAYPELLARIRALQRRDSADSRTLLTRGRLSLDTARRLAYCDGTPLNLAPKEYGILEELLRADGGFVRTDELLERLWDFTMWEQNEVVKAAIYSLRKKLPNAHLLVSSRGEGYRIP</sequence>
<dbReference type="Pfam" id="PF00486">
    <property type="entry name" value="Trans_reg_C"/>
    <property type="match status" value="1"/>
</dbReference>
<proteinExistence type="predicted"/>
<accession>A0ABM8BAZ9</accession>
<gene>
    <name evidence="6" type="ORF">KIMH_02040</name>
</gene>
<evidence type="ECO:0000259" key="4">
    <source>
        <dbReference type="PROSITE" id="PS50110"/>
    </source>
</evidence>
<dbReference type="SMART" id="SM00448">
    <property type="entry name" value="REC"/>
    <property type="match status" value="1"/>
</dbReference>
<dbReference type="PROSITE" id="PS50110">
    <property type="entry name" value="RESPONSE_REGULATORY"/>
    <property type="match status" value="1"/>
</dbReference>
<dbReference type="InterPro" id="IPR001867">
    <property type="entry name" value="OmpR/PhoB-type_DNA-bd"/>
</dbReference>
<keyword evidence="7" id="KW-1185">Reference proteome</keyword>
<dbReference type="InterPro" id="IPR036388">
    <property type="entry name" value="WH-like_DNA-bd_sf"/>
</dbReference>
<dbReference type="SMART" id="SM00862">
    <property type="entry name" value="Trans_reg_C"/>
    <property type="match status" value="1"/>
</dbReference>
<dbReference type="Gene3D" id="3.40.50.2300">
    <property type="match status" value="1"/>
</dbReference>
<evidence type="ECO:0000256" key="3">
    <source>
        <dbReference type="PROSITE-ProRule" id="PRU01091"/>
    </source>
</evidence>
<evidence type="ECO:0000256" key="1">
    <source>
        <dbReference type="ARBA" id="ARBA00023125"/>
    </source>
</evidence>
<feature type="modified residue" description="4-aspartylphosphate" evidence="2">
    <location>
        <position position="51"/>
    </location>
</feature>
<organism evidence="6 7">
    <name type="scientific">Bombiscardovia apis</name>
    <dbReference type="NCBI Taxonomy" id="2932182"/>
    <lineage>
        <taxon>Bacteria</taxon>
        <taxon>Bacillati</taxon>
        <taxon>Actinomycetota</taxon>
        <taxon>Actinomycetes</taxon>
        <taxon>Bifidobacteriales</taxon>
        <taxon>Bifidobacteriaceae</taxon>
        <taxon>Bombiscardovia</taxon>
    </lineage>
</organism>
<dbReference type="EMBL" id="AP026800">
    <property type="protein sequence ID" value="BDR54093.1"/>
    <property type="molecule type" value="Genomic_DNA"/>
</dbReference>
<keyword evidence="2" id="KW-0597">Phosphoprotein</keyword>
<evidence type="ECO:0000313" key="7">
    <source>
        <dbReference type="Proteomes" id="UP001321748"/>
    </source>
</evidence>
<evidence type="ECO:0000256" key="2">
    <source>
        <dbReference type="PROSITE-ProRule" id="PRU00169"/>
    </source>
</evidence>
<dbReference type="InterPro" id="IPR001789">
    <property type="entry name" value="Sig_transdc_resp-reg_receiver"/>
</dbReference>
<feature type="DNA-binding region" description="OmpR/PhoB-type" evidence="3">
    <location>
        <begin position="124"/>
        <end position="218"/>
    </location>
</feature>
<evidence type="ECO:0000313" key="6">
    <source>
        <dbReference type="EMBL" id="BDR54093.1"/>
    </source>
</evidence>
<dbReference type="CDD" id="cd00383">
    <property type="entry name" value="trans_reg_C"/>
    <property type="match status" value="1"/>
</dbReference>
<dbReference type="Proteomes" id="UP001321748">
    <property type="component" value="Chromosome"/>
</dbReference>
<dbReference type="Gene3D" id="6.10.250.690">
    <property type="match status" value="1"/>
</dbReference>
<protein>
    <submittedName>
        <fullName evidence="6">DNA-binding response regulator</fullName>
    </submittedName>
</protein>
<dbReference type="GO" id="GO:0003677">
    <property type="term" value="F:DNA binding"/>
    <property type="evidence" value="ECO:0007669"/>
    <property type="project" value="UniProtKB-KW"/>
</dbReference>
<dbReference type="InterPro" id="IPR011006">
    <property type="entry name" value="CheY-like_superfamily"/>
</dbReference>
<feature type="domain" description="Response regulatory" evidence="4">
    <location>
        <begin position="2"/>
        <end position="116"/>
    </location>
</feature>
<feature type="domain" description="OmpR/PhoB-type" evidence="5">
    <location>
        <begin position="124"/>
        <end position="218"/>
    </location>
</feature>
<name>A0ABM8BAZ9_9BIFI</name>
<dbReference type="SUPFAM" id="SSF52172">
    <property type="entry name" value="CheY-like"/>
    <property type="match status" value="1"/>
</dbReference>
<dbReference type="Gene3D" id="1.10.10.10">
    <property type="entry name" value="Winged helix-like DNA-binding domain superfamily/Winged helix DNA-binding domain"/>
    <property type="match status" value="1"/>
</dbReference>
<dbReference type="Pfam" id="PF00072">
    <property type="entry name" value="Response_reg"/>
    <property type="match status" value="1"/>
</dbReference>
<dbReference type="RefSeq" id="WP_317643112.1">
    <property type="nucleotide sequence ID" value="NZ_AP026800.1"/>
</dbReference>
<evidence type="ECO:0000259" key="5">
    <source>
        <dbReference type="PROSITE" id="PS51755"/>
    </source>
</evidence>
<reference evidence="6 7" key="1">
    <citation type="journal article" date="2023" name="Microbiol. Spectr.">
        <title>Symbiosis of Carpenter Bees with Uncharacterized Lactic Acid Bacteria Showing NAD Auxotrophy.</title>
        <authorList>
            <person name="Kawasaki S."/>
            <person name="Ozawa K."/>
            <person name="Mori T."/>
            <person name="Yamamoto A."/>
            <person name="Ito M."/>
            <person name="Ohkuma M."/>
            <person name="Sakamoto M."/>
            <person name="Matsutani M."/>
        </authorList>
    </citation>
    <scope>NUCLEOTIDE SEQUENCE [LARGE SCALE GENOMIC DNA]</scope>
    <source>
        <strain evidence="6 7">KimH</strain>
    </source>
</reference>